<dbReference type="EMBL" id="ABFEVW020000063">
    <property type="protein sequence ID" value="EKU3570630.1"/>
    <property type="molecule type" value="Genomic_DNA"/>
</dbReference>
<evidence type="ECO:0000313" key="1">
    <source>
        <dbReference type="EMBL" id="EKU3570630.1"/>
    </source>
</evidence>
<proteinExistence type="predicted"/>
<dbReference type="RefSeq" id="WP_057048378.1">
    <property type="nucleotide sequence ID" value="NZ_LLIB01000121.1"/>
</dbReference>
<accession>A0AAD2U876</accession>
<sequence>MNSKFQNQPDHKQMQQVQSFYEPALRVLGHLFEVKKQNLRNKGYDENNAAITREEFSETMAQRFRINQWLAGQIVNSLANADLVQKFGGYVKPKVGVHE</sequence>
<protein>
    <submittedName>
        <fullName evidence="1">Uncharacterized protein</fullName>
    </submittedName>
</protein>
<comment type="caution">
    <text evidence="1">The sequence shown here is derived from an EMBL/GenBank/DDBJ whole genome shotgun (WGS) entry which is preliminary data.</text>
</comment>
<gene>
    <name evidence="1" type="ORF">MKP18_004123</name>
    <name evidence="2" type="ORF">MKP18_004124</name>
</gene>
<organism evidence="1">
    <name type="scientific">Acinetobacter baumannii</name>
    <dbReference type="NCBI Taxonomy" id="470"/>
    <lineage>
        <taxon>Bacteria</taxon>
        <taxon>Pseudomonadati</taxon>
        <taxon>Pseudomonadota</taxon>
        <taxon>Gammaproteobacteria</taxon>
        <taxon>Moraxellales</taxon>
        <taxon>Moraxellaceae</taxon>
        <taxon>Acinetobacter</taxon>
        <taxon>Acinetobacter calcoaceticus/baumannii complex</taxon>
    </lineage>
</organism>
<dbReference type="EMBL" id="ABFEVW030000064">
    <property type="protein sequence ID" value="EMN1073728.1"/>
    <property type="molecule type" value="Genomic_DNA"/>
</dbReference>
<reference evidence="1" key="1">
    <citation type="submission" date="2023-06" db="EMBL/GenBank/DDBJ databases">
        <authorList>
            <consortium name="Clinical and Environmental Microbiology Branch: Whole genome sequencing antimicrobial resistance pathogens in the healthcare setting"/>
        </authorList>
    </citation>
    <scope>NUCLEOTIDE SEQUENCE</scope>
    <source>
        <strain evidence="1">2021GN-00227</strain>
    </source>
</reference>
<evidence type="ECO:0000313" key="2">
    <source>
        <dbReference type="EMBL" id="EMN1073728.1"/>
    </source>
</evidence>
<dbReference type="AlphaFoldDB" id="A0AAD2U876"/>
<name>A0AAD2U876_ACIBA</name>